<feature type="binding site" evidence="3">
    <location>
        <position position="56"/>
    </location>
    <ligand>
        <name>ATP</name>
        <dbReference type="ChEBI" id="CHEBI:30616"/>
    </ligand>
</feature>
<keyword evidence="3" id="KW-0067">ATP-binding</keyword>
<dbReference type="GO" id="GO:0005886">
    <property type="term" value="C:plasma membrane"/>
    <property type="evidence" value="ECO:0007669"/>
    <property type="project" value="UniProtKB-SubCell"/>
</dbReference>
<gene>
    <name evidence="5" type="ORF">QVD17_29724</name>
</gene>
<keyword evidence="2" id="KW-0472">Membrane</keyword>
<dbReference type="PROSITE" id="PS50011">
    <property type="entry name" value="PROTEIN_KINASE_DOM"/>
    <property type="match status" value="2"/>
</dbReference>
<feature type="domain" description="Protein kinase" evidence="4">
    <location>
        <begin position="1"/>
        <end position="177"/>
    </location>
</feature>
<reference evidence="5" key="1">
    <citation type="journal article" date="2023" name="bioRxiv">
        <title>Improved chromosome-level genome assembly for marigold (Tagetes erecta).</title>
        <authorList>
            <person name="Jiang F."/>
            <person name="Yuan L."/>
            <person name="Wang S."/>
            <person name="Wang H."/>
            <person name="Xu D."/>
            <person name="Wang A."/>
            <person name="Fan W."/>
        </authorList>
    </citation>
    <scope>NUCLEOTIDE SEQUENCE</scope>
    <source>
        <strain evidence="5">WSJ</strain>
        <tissue evidence="5">Leaf</tissue>
    </source>
</reference>
<keyword evidence="3" id="KW-0547">Nucleotide-binding</keyword>
<accession>A0AAD8NMA4</accession>
<dbReference type="InterPro" id="IPR017441">
    <property type="entry name" value="Protein_kinase_ATP_BS"/>
</dbReference>
<comment type="caution">
    <text evidence="5">The sequence shown here is derived from an EMBL/GenBank/DDBJ whole genome shotgun (WGS) entry which is preliminary data.</text>
</comment>
<dbReference type="InterPro" id="IPR050823">
    <property type="entry name" value="Plant_Ser_Thr_Prot_Kinase"/>
</dbReference>
<evidence type="ECO:0000256" key="1">
    <source>
        <dbReference type="ARBA" id="ARBA00004236"/>
    </source>
</evidence>
<dbReference type="InterPro" id="IPR011009">
    <property type="entry name" value="Kinase-like_dom_sf"/>
</dbReference>
<evidence type="ECO:0000256" key="3">
    <source>
        <dbReference type="PROSITE-ProRule" id="PRU10141"/>
    </source>
</evidence>
<keyword evidence="2" id="KW-1003">Cell membrane</keyword>
<dbReference type="GO" id="GO:0005524">
    <property type="term" value="F:ATP binding"/>
    <property type="evidence" value="ECO:0007669"/>
    <property type="project" value="UniProtKB-UniRule"/>
</dbReference>
<feature type="domain" description="Protein kinase" evidence="4">
    <location>
        <begin position="186"/>
        <end position="463"/>
    </location>
</feature>
<dbReference type="InterPro" id="IPR001245">
    <property type="entry name" value="Ser-Thr/Tyr_kinase_cat_dom"/>
</dbReference>
<evidence type="ECO:0000313" key="5">
    <source>
        <dbReference type="EMBL" id="KAK1413987.1"/>
    </source>
</evidence>
<evidence type="ECO:0000256" key="2">
    <source>
        <dbReference type="ARBA" id="ARBA00022475"/>
    </source>
</evidence>
<evidence type="ECO:0000259" key="4">
    <source>
        <dbReference type="PROSITE" id="PS50011"/>
    </source>
</evidence>
<keyword evidence="6" id="KW-1185">Reference proteome</keyword>
<proteinExistence type="predicted"/>
<dbReference type="GO" id="GO:0004672">
    <property type="term" value="F:protein kinase activity"/>
    <property type="evidence" value="ECO:0007669"/>
    <property type="project" value="InterPro"/>
</dbReference>
<dbReference type="Pfam" id="PF07714">
    <property type="entry name" value="PK_Tyr_Ser-Thr"/>
    <property type="match status" value="2"/>
</dbReference>
<comment type="subcellular location">
    <subcellularLocation>
        <location evidence="1">Cell membrane</location>
    </subcellularLocation>
</comment>
<organism evidence="5 6">
    <name type="scientific">Tagetes erecta</name>
    <name type="common">African marigold</name>
    <dbReference type="NCBI Taxonomy" id="13708"/>
    <lineage>
        <taxon>Eukaryota</taxon>
        <taxon>Viridiplantae</taxon>
        <taxon>Streptophyta</taxon>
        <taxon>Embryophyta</taxon>
        <taxon>Tracheophyta</taxon>
        <taxon>Spermatophyta</taxon>
        <taxon>Magnoliopsida</taxon>
        <taxon>eudicotyledons</taxon>
        <taxon>Gunneridae</taxon>
        <taxon>Pentapetalae</taxon>
        <taxon>asterids</taxon>
        <taxon>campanulids</taxon>
        <taxon>Asterales</taxon>
        <taxon>Asteraceae</taxon>
        <taxon>Asteroideae</taxon>
        <taxon>Heliantheae alliance</taxon>
        <taxon>Tageteae</taxon>
        <taxon>Tagetes</taxon>
    </lineage>
</organism>
<evidence type="ECO:0000313" key="6">
    <source>
        <dbReference type="Proteomes" id="UP001229421"/>
    </source>
</evidence>
<dbReference type="SUPFAM" id="SSF56112">
    <property type="entry name" value="Protein kinase-like (PK-like)"/>
    <property type="match status" value="3"/>
</dbReference>
<dbReference type="AlphaFoldDB" id="A0AAD8NMA4"/>
<name>A0AAD8NMA4_TARER</name>
<dbReference type="PANTHER" id="PTHR45621">
    <property type="entry name" value="OS01G0588500 PROTEIN-RELATED"/>
    <property type="match status" value="1"/>
</dbReference>
<dbReference type="Proteomes" id="UP001229421">
    <property type="component" value="Unassembled WGS sequence"/>
</dbReference>
<dbReference type="Gene3D" id="3.30.200.20">
    <property type="entry name" value="Phosphorylase Kinase, domain 1"/>
    <property type="match status" value="1"/>
</dbReference>
<dbReference type="Gene3D" id="1.10.510.10">
    <property type="entry name" value="Transferase(Phosphotransferase) domain 1"/>
    <property type="match status" value="2"/>
</dbReference>
<dbReference type="PROSITE" id="PS00107">
    <property type="entry name" value="PROTEIN_KINASE_ATP"/>
    <property type="match status" value="1"/>
</dbReference>
<sequence>MASASEQLCRHYSLYEIQLATQNFDGGLVIGRGGFGKVYEGHLSGESGISTSVAIKRLDSLSNQGAPEFMAEVETLSKKTDVFAFGVVLFELLSGRHAVLPDDDDDLNLARWAQNCVNEKNLDQIVAPEIRGTLSPNSLKEFVQVAFCCLHSDPNERPTMSEVVVTLQLSLALQETFENYANMKFETYAKPVRRVGFARKMLKQKHAAHHFKQFSYDELKHATRNFRNKKLSDRQGWVFKGRIDKQTDPSRMAIMVTWFHHRPEMDVHELGEFGHPNIHKVIGYCLKGKTLYLVHEFIKERSLKDYLHNGLGELSFTKRVKVVVGVARGLLFLERKQLIVKDWILDTDEIWIDKKFDAKLFYFDVARLLYRLQYPLAGKASQRRLCDVNGLGLLLMEILTGKPVPLDYMGRPEVALAYVKDLADPQMRLKDSETKRALAYVKDLVDPRMRLKKTETERAREILSLILKCTGYNCTLEQALEELEQIYSRMNK</sequence>
<dbReference type="EMBL" id="JAUHHV010000008">
    <property type="protein sequence ID" value="KAK1413987.1"/>
    <property type="molecule type" value="Genomic_DNA"/>
</dbReference>
<dbReference type="InterPro" id="IPR000719">
    <property type="entry name" value="Prot_kinase_dom"/>
</dbReference>
<protein>
    <recommendedName>
        <fullName evidence="4">Protein kinase domain-containing protein</fullName>
    </recommendedName>
</protein>